<sequence length="664" mass="72195">MGKKAAKAVVEEVEEEVEEAPVKKVKKAKKVVEEEVEEEAPKKKKKKAAPVEEEEEEAPKKKKKKAAPVEEEEEEPVVVKKAAPKKEEPVAEEAAEEEWKDMTYKCADCSEDWVDSIGEQEFRWDKGFAETPKRCKDCRWAKKQRMEGNDAGGKGKGKKGKDGGKGKGKGGGGGVCYKFQAGNCTFTENFARLADVPLAGVLPPGYRAFRDFADLVWAPDDAAIMIWERPGIGDSPRRLVNCKLKAESITVLGQSSTRLSALFLQSCIRDSSLLDQFSVHSVRDASNETWVNSVQNQVRQYREHVRIRLSHAFTSVCTANAIVIETASRARYSLSGDLLAEISDRGLLRWPKIAPRLSREGVHAAAILNRCNFHKVSGKLGSASDGFKHAPVAIVTASFALPLPSASPSPSSQLLAACGLDGRVQLLGVSGRCALAWLPHDQAAFAEVGDDEVSLLEEFGAECEWPGLTWYQTPGDGGEAHTSTGNLARHGHLAEVSYVQVKVPSTSLLEERNPDLGIDADGLPRQGISLAVWSPDERYLATHHESFPGIVWVWDLGRLALKALLKHRAPVRSFAWDPSPLARGGGSRLAVSTADPALFLWSPTKALAGPCPLSLAKLRWRSDGRSLLIQERDRACTCDLGPPASLNGPPTAELETAASVRPPA</sequence>
<dbReference type="Proteomes" id="UP000626109">
    <property type="component" value="Unassembled WGS sequence"/>
</dbReference>
<dbReference type="PANTHER" id="PTHR16220">
    <property type="entry name" value="WD REPEAT PROTEIN 8-RELATED"/>
    <property type="match status" value="1"/>
</dbReference>
<dbReference type="GO" id="GO:0005815">
    <property type="term" value="C:microtubule organizing center"/>
    <property type="evidence" value="ECO:0007669"/>
    <property type="project" value="TreeGrafter"/>
</dbReference>
<gene>
    <name evidence="3" type="ORF">PGLA2088_LOCUS47255</name>
</gene>
<evidence type="ECO:0000259" key="2">
    <source>
        <dbReference type="Pfam" id="PF13451"/>
    </source>
</evidence>
<dbReference type="InterPro" id="IPR025306">
    <property type="entry name" value="Zn-bnd_dom_prob"/>
</dbReference>
<feature type="region of interest" description="Disordered" evidence="1">
    <location>
        <begin position="146"/>
        <end position="170"/>
    </location>
</feature>
<dbReference type="AlphaFoldDB" id="A0A813LLL2"/>
<dbReference type="PANTHER" id="PTHR16220:SF0">
    <property type="entry name" value="WD REPEAT-CONTAINING PROTEIN WRAP73"/>
    <property type="match status" value="1"/>
</dbReference>
<dbReference type="EMBL" id="CAJNNW010036447">
    <property type="protein sequence ID" value="CAE8734356.1"/>
    <property type="molecule type" value="Genomic_DNA"/>
</dbReference>
<proteinExistence type="predicted"/>
<protein>
    <recommendedName>
        <fullName evidence="2">Probable zinc-binding domain-containing protein</fullName>
    </recommendedName>
</protein>
<dbReference type="GO" id="GO:1990811">
    <property type="term" value="C:MWP complex"/>
    <property type="evidence" value="ECO:0007669"/>
    <property type="project" value="TreeGrafter"/>
</dbReference>
<evidence type="ECO:0000256" key="1">
    <source>
        <dbReference type="SAM" id="MobiDB-lite"/>
    </source>
</evidence>
<reference evidence="3" key="1">
    <citation type="submission" date="2021-02" db="EMBL/GenBank/DDBJ databases">
        <authorList>
            <person name="Dougan E. K."/>
            <person name="Rhodes N."/>
            <person name="Thang M."/>
            <person name="Chan C."/>
        </authorList>
    </citation>
    <scope>NUCLEOTIDE SEQUENCE</scope>
</reference>
<dbReference type="Pfam" id="PF13451">
    <property type="entry name" value="zf_Tbcl"/>
    <property type="match status" value="1"/>
</dbReference>
<accession>A0A813LLL2</accession>
<feature type="domain" description="Probable zinc-binding" evidence="2">
    <location>
        <begin position="101"/>
        <end position="146"/>
    </location>
</feature>
<dbReference type="InterPro" id="IPR052778">
    <property type="entry name" value="Centrosome-WD_assoc"/>
</dbReference>
<dbReference type="Gene3D" id="2.130.10.10">
    <property type="entry name" value="YVTN repeat-like/Quinoprotein amine dehydrogenase"/>
    <property type="match status" value="1"/>
</dbReference>
<dbReference type="InterPro" id="IPR015943">
    <property type="entry name" value="WD40/YVTN_repeat-like_dom_sf"/>
</dbReference>
<evidence type="ECO:0000313" key="3">
    <source>
        <dbReference type="EMBL" id="CAE8734356.1"/>
    </source>
</evidence>
<feature type="region of interest" description="Disordered" evidence="1">
    <location>
        <begin position="1"/>
        <end position="97"/>
    </location>
</feature>
<dbReference type="SUPFAM" id="SSF82171">
    <property type="entry name" value="DPP6 N-terminal domain-like"/>
    <property type="match status" value="1"/>
</dbReference>
<feature type="region of interest" description="Disordered" evidence="1">
    <location>
        <begin position="640"/>
        <end position="664"/>
    </location>
</feature>
<name>A0A813LLL2_POLGL</name>
<organism evidence="3 4">
    <name type="scientific">Polarella glacialis</name>
    <name type="common">Dinoflagellate</name>
    <dbReference type="NCBI Taxonomy" id="89957"/>
    <lineage>
        <taxon>Eukaryota</taxon>
        <taxon>Sar</taxon>
        <taxon>Alveolata</taxon>
        <taxon>Dinophyceae</taxon>
        <taxon>Suessiales</taxon>
        <taxon>Suessiaceae</taxon>
        <taxon>Polarella</taxon>
    </lineage>
</organism>
<evidence type="ECO:0000313" key="4">
    <source>
        <dbReference type="Proteomes" id="UP000626109"/>
    </source>
</evidence>
<comment type="caution">
    <text evidence="3">The sequence shown here is derived from an EMBL/GenBank/DDBJ whole genome shotgun (WGS) entry which is preliminary data.</text>
</comment>